<dbReference type="RefSeq" id="XP_003019727.1">
    <property type="nucleotide sequence ID" value="XM_003019681.1"/>
</dbReference>
<dbReference type="HOGENOM" id="CLU_1950375_0_0_1"/>
<dbReference type="KEGG" id="tve:TRV_08210"/>
<evidence type="ECO:0000313" key="1">
    <source>
        <dbReference type="EMBL" id="EFE39106.1"/>
    </source>
</evidence>
<sequence length="129" mass="13596">MGRLVFLSMPVYLTSVNVAQMDFIGRDFAYLLGLVSIQSFPSSEGVFDFTCGPTGPSRSIKCRALFGWVRPGLADLLLPGTRTSERIGGNAAESMASLRGYNIAASEAADAADEADEAGEADCSMQSAC</sequence>
<dbReference type="Proteomes" id="UP000008383">
    <property type="component" value="Unassembled WGS sequence"/>
</dbReference>
<proteinExistence type="predicted"/>
<keyword evidence="2" id="KW-1185">Reference proteome</keyword>
<organism evidence="1 2">
    <name type="scientific">Trichophyton verrucosum (strain HKI 0517)</name>
    <dbReference type="NCBI Taxonomy" id="663202"/>
    <lineage>
        <taxon>Eukaryota</taxon>
        <taxon>Fungi</taxon>
        <taxon>Dikarya</taxon>
        <taxon>Ascomycota</taxon>
        <taxon>Pezizomycotina</taxon>
        <taxon>Eurotiomycetes</taxon>
        <taxon>Eurotiomycetidae</taxon>
        <taxon>Onygenales</taxon>
        <taxon>Arthrodermataceae</taxon>
        <taxon>Trichophyton</taxon>
    </lineage>
</organism>
<dbReference type="AlphaFoldDB" id="D4DGB6"/>
<gene>
    <name evidence="1" type="ORF">TRV_08210</name>
</gene>
<evidence type="ECO:0000313" key="2">
    <source>
        <dbReference type="Proteomes" id="UP000008383"/>
    </source>
</evidence>
<reference evidence="2" key="1">
    <citation type="journal article" date="2011" name="Genome Biol.">
        <title>Comparative and functional genomics provide insights into the pathogenicity of dermatophytic fungi.</title>
        <authorList>
            <person name="Burmester A."/>
            <person name="Shelest E."/>
            <person name="Gloeckner G."/>
            <person name="Heddergott C."/>
            <person name="Schindler S."/>
            <person name="Staib P."/>
            <person name="Heidel A."/>
            <person name="Felder M."/>
            <person name="Petzold A."/>
            <person name="Szafranski K."/>
            <person name="Feuermann M."/>
            <person name="Pedruzzi I."/>
            <person name="Priebe S."/>
            <person name="Groth M."/>
            <person name="Winkler R."/>
            <person name="Li W."/>
            <person name="Kniemeyer O."/>
            <person name="Schroeckh V."/>
            <person name="Hertweck C."/>
            <person name="Hube B."/>
            <person name="White T.C."/>
            <person name="Platzer M."/>
            <person name="Guthke R."/>
            <person name="Heitman J."/>
            <person name="Woestemeyer J."/>
            <person name="Zipfel P.F."/>
            <person name="Monod M."/>
            <person name="Brakhage A.A."/>
        </authorList>
    </citation>
    <scope>NUCLEOTIDE SEQUENCE [LARGE SCALE GENOMIC DNA]</scope>
    <source>
        <strain evidence="2">HKI 0517</strain>
    </source>
</reference>
<accession>D4DGB6</accession>
<protein>
    <submittedName>
        <fullName evidence="1">Uncharacterized protein</fullName>
    </submittedName>
</protein>
<name>D4DGB6_TRIVH</name>
<dbReference type="GeneID" id="9583652"/>
<dbReference type="EMBL" id="ACYE01000351">
    <property type="protein sequence ID" value="EFE39106.1"/>
    <property type="molecule type" value="Genomic_DNA"/>
</dbReference>
<comment type="caution">
    <text evidence="1">The sequence shown here is derived from an EMBL/GenBank/DDBJ whole genome shotgun (WGS) entry which is preliminary data.</text>
</comment>